<keyword evidence="11" id="KW-0406">Ion transport</keyword>
<evidence type="ECO:0000259" key="20">
    <source>
        <dbReference type="PROSITE" id="PS50850"/>
    </source>
</evidence>
<feature type="transmembrane region" description="Helical" evidence="19">
    <location>
        <begin position="646"/>
        <end position="666"/>
    </location>
</feature>
<dbReference type="FunFam" id="1.20.1250.20:FF:000159">
    <property type="entry name" value="Solute carrier family 22 member 17"/>
    <property type="match status" value="1"/>
</dbReference>
<evidence type="ECO:0000256" key="1">
    <source>
        <dbReference type="ARBA" id="ARBA00004128"/>
    </source>
</evidence>
<evidence type="ECO:0000313" key="21">
    <source>
        <dbReference type="Ensembl" id="ENSBIXP00005042422.1"/>
    </source>
</evidence>
<proteinExistence type="inferred from homology"/>
<feature type="transmembrane region" description="Helical" evidence="19">
    <location>
        <begin position="410"/>
        <end position="429"/>
    </location>
</feature>
<reference evidence="21 22" key="1">
    <citation type="submission" date="2018-11" db="EMBL/GenBank/DDBJ databases">
        <title>Haplotype-resolved cattle genomes.</title>
        <authorList>
            <person name="Low W.Y."/>
            <person name="Tearle R."/>
            <person name="Bickhart D.M."/>
            <person name="Rosen B.D."/>
            <person name="Koren S."/>
            <person name="Rhie A."/>
            <person name="Hiendleder S."/>
            <person name="Phillippy A.M."/>
            <person name="Smith T.P.L."/>
            <person name="Williams J.L."/>
        </authorList>
    </citation>
    <scope>NUCLEOTIDE SEQUENCE [LARGE SCALE GENOMIC DNA]</scope>
</reference>
<evidence type="ECO:0000256" key="5">
    <source>
        <dbReference type="ARBA" id="ARBA00022475"/>
    </source>
</evidence>
<dbReference type="InterPro" id="IPR036259">
    <property type="entry name" value="MFS_trans_sf"/>
</dbReference>
<evidence type="ECO:0000256" key="16">
    <source>
        <dbReference type="ARBA" id="ARBA00076178"/>
    </source>
</evidence>
<dbReference type="InterPro" id="IPR005828">
    <property type="entry name" value="MFS_sugar_transport-like"/>
</dbReference>
<dbReference type="PROSITE" id="PS00216">
    <property type="entry name" value="SUGAR_TRANSPORT_1"/>
    <property type="match status" value="2"/>
</dbReference>
<gene>
    <name evidence="21" type="primary">SLC22A17</name>
</gene>
<keyword evidence="5" id="KW-1003">Cell membrane</keyword>
<feature type="transmembrane region" description="Helical" evidence="19">
    <location>
        <begin position="466"/>
        <end position="489"/>
    </location>
</feature>
<feature type="transmembrane region" description="Helical" evidence="19">
    <location>
        <begin position="435"/>
        <end position="454"/>
    </location>
</feature>
<feature type="region of interest" description="Disordered" evidence="18">
    <location>
        <begin position="210"/>
        <end position="237"/>
    </location>
</feature>
<feature type="transmembrane region" description="Helical" evidence="19">
    <location>
        <begin position="584"/>
        <end position="601"/>
    </location>
</feature>
<dbReference type="Ensembl" id="ENSBIXT00005037631.1">
    <property type="protein sequence ID" value="ENSBIXP00005042422.1"/>
    <property type="gene ID" value="ENSBIXG00005007632.1"/>
</dbReference>
<evidence type="ECO:0000256" key="14">
    <source>
        <dbReference type="ARBA" id="ARBA00054975"/>
    </source>
</evidence>
<dbReference type="CDD" id="cd17445">
    <property type="entry name" value="MFS_SLC22A17"/>
    <property type="match status" value="1"/>
</dbReference>
<feature type="region of interest" description="Disordered" evidence="18">
    <location>
        <begin position="778"/>
        <end position="800"/>
    </location>
</feature>
<feature type="transmembrane region" description="Helical" evidence="19">
    <location>
        <begin position="735"/>
        <end position="755"/>
    </location>
</feature>
<evidence type="ECO:0000256" key="3">
    <source>
        <dbReference type="ARBA" id="ARBA00009203"/>
    </source>
</evidence>
<dbReference type="Gene3D" id="1.20.1250.20">
    <property type="entry name" value="MFS general substrate transporter like domains"/>
    <property type="match status" value="1"/>
</dbReference>
<evidence type="ECO:0000256" key="2">
    <source>
        <dbReference type="ARBA" id="ARBA00004651"/>
    </source>
</evidence>
<dbReference type="GO" id="GO:0006826">
    <property type="term" value="P:iron ion transport"/>
    <property type="evidence" value="ECO:0007669"/>
    <property type="project" value="UniProtKB-KW"/>
</dbReference>
<dbReference type="SUPFAM" id="SSF103473">
    <property type="entry name" value="MFS general substrate transporter"/>
    <property type="match status" value="1"/>
</dbReference>
<keyword evidence="7" id="KW-0926">Vacuole</keyword>
<dbReference type="InterPro" id="IPR020846">
    <property type="entry name" value="MFS_dom"/>
</dbReference>
<comment type="similarity">
    <text evidence="3">Belongs to the major facilitator (TC 2.A.1) superfamily. Organic cation transporter (TC 2.A.1.19) family.</text>
</comment>
<feature type="transmembrane region" description="Helical" evidence="19">
    <location>
        <begin position="672"/>
        <end position="697"/>
    </location>
</feature>
<keyword evidence="9 19" id="KW-1133">Transmembrane helix</keyword>
<feature type="domain" description="Major facilitator superfamily (MFS) profile" evidence="20">
    <location>
        <begin position="322"/>
        <end position="760"/>
    </location>
</feature>
<evidence type="ECO:0000256" key="11">
    <source>
        <dbReference type="ARBA" id="ARBA00023065"/>
    </source>
</evidence>
<dbReference type="GO" id="GO:0022857">
    <property type="term" value="F:transmembrane transporter activity"/>
    <property type="evidence" value="ECO:0007669"/>
    <property type="project" value="InterPro"/>
</dbReference>
<feature type="transmembrane region" description="Helical" evidence="19">
    <location>
        <begin position="376"/>
        <end position="398"/>
    </location>
</feature>
<keyword evidence="6" id="KW-0410">Iron transport</keyword>
<evidence type="ECO:0000256" key="15">
    <source>
        <dbReference type="ARBA" id="ARBA00072107"/>
    </source>
</evidence>
<dbReference type="GO" id="GO:0005886">
    <property type="term" value="C:plasma membrane"/>
    <property type="evidence" value="ECO:0007669"/>
    <property type="project" value="UniProtKB-SubCell"/>
</dbReference>
<dbReference type="PROSITE" id="PS50850">
    <property type="entry name" value="MFS"/>
    <property type="match status" value="1"/>
</dbReference>
<feature type="region of interest" description="Disordered" evidence="18">
    <location>
        <begin position="38"/>
        <end position="150"/>
    </location>
</feature>
<feature type="transmembrane region" description="Helical" evidence="19">
    <location>
        <begin position="495"/>
        <end position="517"/>
    </location>
</feature>
<feature type="compositionally biased region" description="Basic and acidic residues" evidence="18">
    <location>
        <begin position="108"/>
        <end position="131"/>
    </location>
</feature>
<evidence type="ECO:0000256" key="7">
    <source>
        <dbReference type="ARBA" id="ARBA00022554"/>
    </source>
</evidence>
<evidence type="ECO:0000256" key="12">
    <source>
        <dbReference type="ARBA" id="ARBA00023136"/>
    </source>
</evidence>
<dbReference type="Pfam" id="PF00083">
    <property type="entry name" value="Sugar_tr"/>
    <property type="match status" value="1"/>
</dbReference>
<evidence type="ECO:0000256" key="4">
    <source>
        <dbReference type="ARBA" id="ARBA00022448"/>
    </source>
</evidence>
<dbReference type="PANTHER" id="PTHR24064">
    <property type="entry name" value="SOLUTE CARRIER FAMILY 22 MEMBER"/>
    <property type="match status" value="1"/>
</dbReference>
<accession>A0A4W2IJZ5</accession>
<sequence>MARRPKKQRQSPIFSFPWVLAPLPLSDEESGPKVLLTLEGEESLEEGEGKAAQRSQRRRRRPRLQSCRAGSLGFSVRATGAPLGQKTAHPFRAGRLGPCGRQTGSPGGHRDPRAQWRGRQQDRQHCRDHPQPQRSKCPRPGGYAIISPHPRTSAWHFPPVHPPRQTAFLPLAPALFPYPAVFSASPFSYHPSNPHSHPQQVGTLGDAVPTEQLQGEREREREREGEGHAGGDGMGSSLSLAVPPGPLSFEALLAQVGALGGGQQLQLGLCCLPVLFVALGLASDPIFTLAPPLHCHYGAFPPNASGWEQTPNASGVSVASAALAASAASRLATSTDPSCSGFAPPDFNHCLKDWDYNGLPVLTTNAIGQWDLVCDLGWQVILEQILFILGFASGYLFLGYPADRFGRRGIVLLTLGLVGPCGVGGAAAGSSTGVMALRFLLGFLLAGVDLGVYLMRLELCDPTQRLRVALAGELVGVGGHFLFLGLALVSKDWRFLQRMITAPCILFLFYGWPGLFLESARWLIVKRQIEEAQSVLRILAERNRPHGQMLGEEAQEALQDLENTCPLPATSSFSFASLLNYRNIWKNLLILGFTNFIAHAIRHCYQPVGGGGSPSDFYLCSLLASGTAALACVFLGVTVDRFGRRGILLLSMTLTGIASLALLGLWDYLNEAAITTFSVLGLFSSQAAGILSTLLAAEVIPTTVRGRGLGLIMALGALGGLSGPAQRLHMGHGAFLQHVVLAACALLCILSIMLLPETKRKLLPEVLRDGELCRRPSLLQQPPPNRCDHVPLLATPNPAL</sequence>
<keyword evidence="13" id="KW-0675">Receptor</keyword>
<dbReference type="InterPro" id="IPR005829">
    <property type="entry name" value="Sugar_transporter_CS"/>
</dbReference>
<reference evidence="21" key="2">
    <citation type="submission" date="2025-08" db="UniProtKB">
        <authorList>
            <consortium name="Ensembl"/>
        </authorList>
    </citation>
    <scope>IDENTIFICATION</scope>
</reference>
<evidence type="ECO:0000256" key="17">
    <source>
        <dbReference type="ARBA" id="ARBA00082976"/>
    </source>
</evidence>
<organism evidence="21 22">
    <name type="scientific">Bos indicus x Bos taurus</name>
    <name type="common">Hybrid cattle</name>
    <dbReference type="NCBI Taxonomy" id="30522"/>
    <lineage>
        <taxon>Eukaryota</taxon>
        <taxon>Metazoa</taxon>
        <taxon>Chordata</taxon>
        <taxon>Craniata</taxon>
        <taxon>Vertebrata</taxon>
        <taxon>Euteleostomi</taxon>
        <taxon>Mammalia</taxon>
        <taxon>Eutheria</taxon>
        <taxon>Laurasiatheria</taxon>
        <taxon>Artiodactyla</taxon>
        <taxon>Ruminantia</taxon>
        <taxon>Pecora</taxon>
        <taxon>Bovidae</taxon>
        <taxon>Bovinae</taxon>
        <taxon>Bos</taxon>
    </lineage>
</organism>
<dbReference type="GO" id="GO:0005774">
    <property type="term" value="C:vacuolar membrane"/>
    <property type="evidence" value="ECO:0007669"/>
    <property type="project" value="UniProtKB-SubCell"/>
</dbReference>
<feature type="transmembrane region" description="Helical" evidence="19">
    <location>
        <begin position="621"/>
        <end position="639"/>
    </location>
</feature>
<keyword evidence="4" id="KW-0813">Transport</keyword>
<keyword evidence="8 19" id="KW-0812">Transmembrane</keyword>
<evidence type="ECO:0000256" key="13">
    <source>
        <dbReference type="ARBA" id="ARBA00023170"/>
    </source>
</evidence>
<keyword evidence="10" id="KW-0408">Iron</keyword>
<evidence type="ECO:0000256" key="10">
    <source>
        <dbReference type="ARBA" id="ARBA00023004"/>
    </source>
</evidence>
<feature type="transmembrane region" description="Helical" evidence="19">
    <location>
        <begin position="709"/>
        <end position="729"/>
    </location>
</feature>
<evidence type="ECO:0000256" key="19">
    <source>
        <dbReference type="SAM" id="Phobius"/>
    </source>
</evidence>
<dbReference type="Proteomes" id="UP000429181">
    <property type="component" value="Chromosome 10"/>
</dbReference>
<name>A0A4W2IJZ5_BOBOX</name>
<protein>
    <recommendedName>
        <fullName evidence="15">Solute carrier family 22 member 17</fullName>
    </recommendedName>
    <alternativeName>
        <fullName evidence="17">24p3 receptor</fullName>
    </alternativeName>
    <alternativeName>
        <fullName evidence="16">Lipocalin-2 receptor</fullName>
    </alternativeName>
</protein>
<evidence type="ECO:0000256" key="8">
    <source>
        <dbReference type="ARBA" id="ARBA00022692"/>
    </source>
</evidence>
<feature type="compositionally biased region" description="Basic and acidic residues" evidence="18">
    <location>
        <begin position="214"/>
        <end position="229"/>
    </location>
</feature>
<comment type="function">
    <text evidence="14">Cell surface receptor for LCN2 (24p3) that plays a key role in iron homeostasis and transport. Able to bind iron-bound LCN2 (holo-24p3), followed by internalization of holo-24p3 and release of iron, thereby increasing intracellular iron concentration and leading to inhibition of apoptosis. Also binds iron-free LCN2 (apo-24p3), followed by internalization of apo-24p3 and its association with an intracellular siderophore, leading to iron chelation and iron transfer to the extracellular medium, thereby reducing intracellular iron concentration and resulting in apoptosis.</text>
</comment>
<dbReference type="GeneTree" id="ENSGT00940000160959"/>
<evidence type="ECO:0000256" key="9">
    <source>
        <dbReference type="ARBA" id="ARBA00022989"/>
    </source>
</evidence>
<evidence type="ECO:0000256" key="6">
    <source>
        <dbReference type="ARBA" id="ARBA00022496"/>
    </source>
</evidence>
<keyword evidence="12 19" id="KW-0472">Membrane</keyword>
<dbReference type="AlphaFoldDB" id="A0A4W2IJZ5"/>
<comment type="subcellular location">
    <subcellularLocation>
        <location evidence="2">Cell membrane</location>
        <topology evidence="2">Multi-pass membrane protein</topology>
    </subcellularLocation>
    <subcellularLocation>
        <location evidence="1">Vacuole membrane</location>
        <topology evidence="1">Multi-pass membrane protein</topology>
    </subcellularLocation>
</comment>
<evidence type="ECO:0000313" key="22">
    <source>
        <dbReference type="Proteomes" id="UP000429181"/>
    </source>
</evidence>
<evidence type="ECO:0000256" key="18">
    <source>
        <dbReference type="SAM" id="MobiDB-lite"/>
    </source>
</evidence>